<feature type="compositionally biased region" description="Low complexity" evidence="2">
    <location>
        <begin position="141"/>
        <end position="152"/>
    </location>
</feature>
<dbReference type="EMBL" id="JAIWYP010000002">
    <property type="protein sequence ID" value="KAH3873447.1"/>
    <property type="molecule type" value="Genomic_DNA"/>
</dbReference>
<keyword evidence="1" id="KW-0175">Coiled coil</keyword>
<accession>A0A9D4MDF6</accession>
<evidence type="ECO:0000256" key="1">
    <source>
        <dbReference type="SAM" id="Coils"/>
    </source>
</evidence>
<protein>
    <submittedName>
        <fullName evidence="3">Uncharacterized protein</fullName>
    </submittedName>
</protein>
<gene>
    <name evidence="3" type="ORF">DPMN_036682</name>
</gene>
<reference evidence="3" key="2">
    <citation type="submission" date="2020-11" db="EMBL/GenBank/DDBJ databases">
        <authorList>
            <person name="McCartney M.A."/>
            <person name="Auch B."/>
            <person name="Kono T."/>
            <person name="Mallez S."/>
            <person name="Becker A."/>
            <person name="Gohl D.M."/>
            <person name="Silverstein K.A.T."/>
            <person name="Koren S."/>
            <person name="Bechman K.B."/>
            <person name="Herman A."/>
            <person name="Abrahante J.E."/>
            <person name="Garbe J."/>
        </authorList>
    </citation>
    <scope>NUCLEOTIDE SEQUENCE</scope>
    <source>
        <strain evidence="3">Duluth1</strain>
        <tissue evidence="3">Whole animal</tissue>
    </source>
</reference>
<organism evidence="3 4">
    <name type="scientific">Dreissena polymorpha</name>
    <name type="common">Zebra mussel</name>
    <name type="synonym">Mytilus polymorpha</name>
    <dbReference type="NCBI Taxonomy" id="45954"/>
    <lineage>
        <taxon>Eukaryota</taxon>
        <taxon>Metazoa</taxon>
        <taxon>Spiralia</taxon>
        <taxon>Lophotrochozoa</taxon>
        <taxon>Mollusca</taxon>
        <taxon>Bivalvia</taxon>
        <taxon>Autobranchia</taxon>
        <taxon>Heteroconchia</taxon>
        <taxon>Euheterodonta</taxon>
        <taxon>Imparidentia</taxon>
        <taxon>Neoheterodontei</taxon>
        <taxon>Myida</taxon>
        <taxon>Dreissenoidea</taxon>
        <taxon>Dreissenidae</taxon>
        <taxon>Dreissena</taxon>
    </lineage>
</organism>
<dbReference type="Proteomes" id="UP000828390">
    <property type="component" value="Unassembled WGS sequence"/>
</dbReference>
<sequence length="296" mass="33453">MAKINDFVPWTNIRHEELLRILQVHKEESEKRRENFQEKLRALKVRQDEIQQRRLDRLKKEGIVINFAYLKSRPKKQVALKREENELLTRKKSLDSHKLAPKKTRADSEAECEGAFEYESELEYDVVESNRHSAHARQGSRSRSQSRAASSRETLKLDLIKEHEVSDIALSASSMMISERNVEKSPKRSKFKAVAKLLTATKYMSASASKQKAVSSPDRKGIQRVKSIEMITTNSRPSIPHDASSAVSKSAARARKSRGSLERTGSFQTSVSSVSCSGSRSKSFVSEKGTSGMSKR</sequence>
<evidence type="ECO:0000256" key="2">
    <source>
        <dbReference type="SAM" id="MobiDB-lite"/>
    </source>
</evidence>
<name>A0A9D4MDF6_DREPO</name>
<feature type="region of interest" description="Disordered" evidence="2">
    <location>
        <begin position="229"/>
        <end position="296"/>
    </location>
</feature>
<keyword evidence="4" id="KW-1185">Reference proteome</keyword>
<proteinExistence type="predicted"/>
<reference evidence="3" key="1">
    <citation type="journal article" date="2019" name="bioRxiv">
        <title>The Genome of the Zebra Mussel, Dreissena polymorpha: A Resource for Invasive Species Research.</title>
        <authorList>
            <person name="McCartney M.A."/>
            <person name="Auch B."/>
            <person name="Kono T."/>
            <person name="Mallez S."/>
            <person name="Zhang Y."/>
            <person name="Obille A."/>
            <person name="Becker A."/>
            <person name="Abrahante J.E."/>
            <person name="Garbe J."/>
            <person name="Badalamenti J.P."/>
            <person name="Herman A."/>
            <person name="Mangelson H."/>
            <person name="Liachko I."/>
            <person name="Sullivan S."/>
            <person name="Sone E.D."/>
            <person name="Koren S."/>
            <person name="Silverstein K.A.T."/>
            <person name="Beckman K.B."/>
            <person name="Gohl D.M."/>
        </authorList>
    </citation>
    <scope>NUCLEOTIDE SEQUENCE</scope>
    <source>
        <strain evidence="3">Duluth1</strain>
        <tissue evidence="3">Whole animal</tissue>
    </source>
</reference>
<dbReference type="AlphaFoldDB" id="A0A9D4MDF6"/>
<feature type="coiled-coil region" evidence="1">
    <location>
        <begin position="19"/>
        <end position="53"/>
    </location>
</feature>
<feature type="region of interest" description="Disordered" evidence="2">
    <location>
        <begin position="130"/>
        <end position="152"/>
    </location>
</feature>
<evidence type="ECO:0000313" key="4">
    <source>
        <dbReference type="Proteomes" id="UP000828390"/>
    </source>
</evidence>
<comment type="caution">
    <text evidence="3">The sequence shown here is derived from an EMBL/GenBank/DDBJ whole genome shotgun (WGS) entry which is preliminary data.</text>
</comment>
<feature type="compositionally biased region" description="Low complexity" evidence="2">
    <location>
        <begin position="270"/>
        <end position="286"/>
    </location>
</feature>
<evidence type="ECO:0000313" key="3">
    <source>
        <dbReference type="EMBL" id="KAH3873447.1"/>
    </source>
</evidence>